<comment type="caution">
    <text evidence="1">The sequence shown here is derived from an EMBL/GenBank/DDBJ whole genome shotgun (WGS) entry which is preliminary data.</text>
</comment>
<evidence type="ECO:0000313" key="1">
    <source>
        <dbReference type="EMBL" id="KOY51705.1"/>
    </source>
</evidence>
<organism evidence="1 3">
    <name type="scientific">Polaribacter dokdonensis DSW-5</name>
    <dbReference type="NCBI Taxonomy" id="1300348"/>
    <lineage>
        <taxon>Bacteria</taxon>
        <taxon>Pseudomonadati</taxon>
        <taxon>Bacteroidota</taxon>
        <taxon>Flavobacteriia</taxon>
        <taxon>Flavobacteriales</taxon>
        <taxon>Flavobacteriaceae</taxon>
    </lineage>
</organism>
<dbReference type="InterPro" id="IPR041662">
    <property type="entry name" value="SusD-like_2"/>
</dbReference>
<dbReference type="Pfam" id="PF12771">
    <property type="entry name" value="SusD-like_2"/>
    <property type="match status" value="1"/>
</dbReference>
<evidence type="ECO:0000313" key="3">
    <source>
        <dbReference type="Proteomes" id="UP000037716"/>
    </source>
</evidence>
<evidence type="ECO:0000313" key="4">
    <source>
        <dbReference type="Proteomes" id="UP000183071"/>
    </source>
</evidence>
<dbReference type="PATRIC" id="fig|1300348.6.peg.1264"/>
<proteinExistence type="predicted"/>
<dbReference type="Proteomes" id="UP000183071">
    <property type="component" value="Unassembled WGS sequence"/>
</dbReference>
<gene>
    <name evidence="1" type="ORF">I602_1265</name>
    <name evidence="2" type="ORF">SAMN05444353_0506</name>
</gene>
<dbReference type="AlphaFoldDB" id="A0A0M9CGW2"/>
<dbReference type="Gene3D" id="1.25.40.390">
    <property type="match status" value="1"/>
</dbReference>
<keyword evidence="4" id="KW-1185">Reference proteome</keyword>
<dbReference type="Proteomes" id="UP000037716">
    <property type="component" value="Unassembled WGS sequence"/>
</dbReference>
<reference evidence="1 3" key="1">
    <citation type="submission" date="2015-07" db="EMBL/GenBank/DDBJ databases">
        <title>Genome of Polaribacter dokdonenesis DSW-5, isolated from seawater off Dokdo in Korea.</title>
        <authorList>
            <person name="Yoon K."/>
            <person name="Song J.Y."/>
            <person name="Kim J.F."/>
        </authorList>
    </citation>
    <scope>NUCLEOTIDE SEQUENCE [LARGE SCALE GENOMIC DNA]</scope>
    <source>
        <strain evidence="1 3">DSW-5</strain>
    </source>
</reference>
<dbReference type="EMBL" id="LGBR01000001">
    <property type="protein sequence ID" value="KOY51705.1"/>
    <property type="molecule type" value="Genomic_DNA"/>
</dbReference>
<dbReference type="OrthoDB" id="725917at2"/>
<evidence type="ECO:0000313" key="2">
    <source>
        <dbReference type="EMBL" id="SEE05073.1"/>
    </source>
</evidence>
<accession>A0A0M9CGW2</accession>
<dbReference type="RefSeq" id="WP_074613507.1">
    <property type="nucleotide sequence ID" value="NZ_FNUE01000001.1"/>
</dbReference>
<dbReference type="PROSITE" id="PS51257">
    <property type="entry name" value="PROKAR_LIPOPROTEIN"/>
    <property type="match status" value="1"/>
</dbReference>
<protein>
    <submittedName>
        <fullName evidence="2">Starch-binding associating with outer membrane</fullName>
    </submittedName>
</protein>
<dbReference type="InterPro" id="IPR011990">
    <property type="entry name" value="TPR-like_helical_dom_sf"/>
</dbReference>
<dbReference type="STRING" id="1300348.I602_1265"/>
<dbReference type="SUPFAM" id="SSF48452">
    <property type="entry name" value="TPR-like"/>
    <property type="match status" value="1"/>
</dbReference>
<dbReference type="EMBL" id="FNUE01000001">
    <property type="protein sequence ID" value="SEE05073.1"/>
    <property type="molecule type" value="Genomic_DNA"/>
</dbReference>
<sequence>MKILKFIATSFIASTLFLGCTDGFEEINTDPYNPTEAPVQGIMAAVQYYEFAEPRFLTWRGNLIYSSQFANQLSYNYAGAWFGADAFQNNQGWTNAIFDNSYKKVTLSSRNLLKTYTETNDTNGVAVSKIMMSWFFQKMTDIYGDIPYSDVIGAELILENPKPTYDSQSSIYKGIIDDLKVQIDAIGSSTTIIAGAEGDYVYQGDPQKWKTFANTLRLRMALRGRDAFIADGDQAYVDQVIAECLSNPLIDETNQALLKRSESALILSFLDGGFEDVYHGFGGIGSKFTIAKRYLDLLDNNNDPRLEKVAIPSAIGNMYQGSAIGSRTQIARDELVTPSSLIIGNSTTEVADIVPVKVLSASESYFLQAEAAILGYGGNANALYQEGIRASMNFWQVEASDASDFITNEPVANLTGSNSEQLTMIWNQRWLNSLMNGYEAWALVRRTNLIPDLTDNTNFWVTQPNNGAIPKRLPYSSTEAVSNADNVNAAITAQGADEMTTAIWWDKN</sequence>
<name>A0A0M9CGW2_9FLAO</name>
<reference evidence="2 4" key="2">
    <citation type="submission" date="2016-10" db="EMBL/GenBank/DDBJ databases">
        <authorList>
            <person name="Varghese N."/>
            <person name="Submissions S."/>
        </authorList>
    </citation>
    <scope>NUCLEOTIDE SEQUENCE [LARGE SCALE GENOMIC DNA]</scope>
    <source>
        <strain evidence="2 4">DSW-5</strain>
    </source>
</reference>